<dbReference type="EMBL" id="FPKU01000004">
    <property type="protein sequence ID" value="SFZ86851.1"/>
    <property type="molecule type" value="Genomic_DNA"/>
</dbReference>
<sequence length="166" mass="18106">MGQYTTDFGSIHSYKKGGVTAIDDDPKRYVFSNMFEVAAKSAPYERVAVAKNFEYVIESAKAEGESGWYTAAHDEFVIAMDGKVRVDFVKLADPDALVDPESEGAVHIEGKPEGANMGYVVLGRGHMAMLPVGSAYKFSAPETCTILIQSIDGAVTQHKWAQFCQK</sequence>
<evidence type="ECO:0000313" key="2">
    <source>
        <dbReference type="Proteomes" id="UP000183447"/>
    </source>
</evidence>
<dbReference type="RefSeq" id="WP_072346877.1">
    <property type="nucleotide sequence ID" value="NZ_FPKU01000004.1"/>
</dbReference>
<accession>A0A1K2I3Q1</accession>
<reference evidence="1 2" key="1">
    <citation type="submission" date="2016-11" db="EMBL/GenBank/DDBJ databases">
        <authorList>
            <person name="Jaros S."/>
            <person name="Januszkiewicz K."/>
            <person name="Wedrychowicz H."/>
        </authorList>
    </citation>
    <scope>NUCLEOTIDE SEQUENCE [LARGE SCALE GENOMIC DNA]</scope>
    <source>
        <strain evidence="1 2">ATCC 23634</strain>
    </source>
</reference>
<dbReference type="Gene3D" id="2.60.120.10">
    <property type="entry name" value="Jelly Rolls"/>
    <property type="match status" value="1"/>
</dbReference>
<dbReference type="Proteomes" id="UP000183447">
    <property type="component" value="Unassembled WGS sequence"/>
</dbReference>
<dbReference type="AlphaFoldDB" id="A0A1K2I3Q1"/>
<dbReference type="STRING" id="665118.SAMN02983003_4046"/>
<protein>
    <recommendedName>
        <fullName evidence="3">Hydroxyquinol 1,2-dioxygenase</fullName>
    </recommendedName>
</protein>
<evidence type="ECO:0000313" key="1">
    <source>
        <dbReference type="EMBL" id="SFZ86851.1"/>
    </source>
</evidence>
<gene>
    <name evidence="1" type="ORF">SAMN02983003_4046</name>
</gene>
<dbReference type="InterPro" id="IPR014710">
    <property type="entry name" value="RmlC-like_jellyroll"/>
</dbReference>
<dbReference type="OrthoDB" id="8442236at2"/>
<proteinExistence type="predicted"/>
<name>A0A1K2I3Q1_9HYPH</name>
<organism evidence="1 2">
    <name type="scientific">Devosia enhydra</name>
    <dbReference type="NCBI Taxonomy" id="665118"/>
    <lineage>
        <taxon>Bacteria</taxon>
        <taxon>Pseudomonadati</taxon>
        <taxon>Pseudomonadota</taxon>
        <taxon>Alphaproteobacteria</taxon>
        <taxon>Hyphomicrobiales</taxon>
        <taxon>Devosiaceae</taxon>
        <taxon>Devosia</taxon>
    </lineage>
</organism>
<keyword evidence="2" id="KW-1185">Reference proteome</keyword>
<evidence type="ECO:0008006" key="3">
    <source>
        <dbReference type="Google" id="ProtNLM"/>
    </source>
</evidence>